<accession>M0J7B5</accession>
<reference evidence="3 5" key="1">
    <citation type="journal article" date="2014" name="PLoS Genet.">
        <title>Phylogenetically driven sequencing of extremely halophilic archaea reveals strategies for static and dynamic osmo-response.</title>
        <authorList>
            <person name="Becker E.A."/>
            <person name="Seitzer P.M."/>
            <person name="Tritt A."/>
            <person name="Larsen D."/>
            <person name="Krusor M."/>
            <person name="Yao A.I."/>
            <person name="Wu D."/>
            <person name="Madern D."/>
            <person name="Eisen J.A."/>
            <person name="Darling A.E."/>
            <person name="Facciotti M.T."/>
        </authorList>
    </citation>
    <scope>NUCLEOTIDE SEQUENCE [LARGE SCALE GENOMIC DNA]</scope>
    <source>
        <strain evidence="3">ATCC 33500</strain>
        <strain evidence="5">ATCC 33500 / DSM 1411 / JCM 8866 / NBRC 14739 / NCIMB 2177 / R-4</strain>
    </source>
</reference>
<feature type="transmembrane region" description="Helical" evidence="1">
    <location>
        <begin position="37"/>
        <end position="63"/>
    </location>
</feature>
<evidence type="ECO:0000313" key="3">
    <source>
        <dbReference type="EMBL" id="EMA03894.1"/>
    </source>
</evidence>
<organism evidence="3 5">
    <name type="scientific">Haloferax mediterranei (strain ATCC 33500 / DSM 1411 / JCM 8866 / NBRC 14739 / NCIMB 2177 / R-4)</name>
    <name type="common">Halobacterium mediterranei</name>
    <dbReference type="NCBI Taxonomy" id="523841"/>
    <lineage>
        <taxon>Archaea</taxon>
        <taxon>Methanobacteriati</taxon>
        <taxon>Methanobacteriota</taxon>
        <taxon>Stenosarchaea group</taxon>
        <taxon>Halobacteria</taxon>
        <taxon>Halobacteriales</taxon>
        <taxon>Haloferacaceae</taxon>
        <taxon>Haloferax</taxon>
    </lineage>
</organism>
<gene>
    <name evidence="2" type="ORF">BM92_01675</name>
    <name evidence="3" type="ORF">C439_03013</name>
    <name evidence="4" type="ORF">E6P09_10495</name>
</gene>
<evidence type="ECO:0000313" key="6">
    <source>
        <dbReference type="Proteomes" id="UP000027075"/>
    </source>
</evidence>
<dbReference type="AlphaFoldDB" id="M0J7B5"/>
<dbReference type="RefSeq" id="WP_004056960.1">
    <property type="nucleotide sequence ID" value="NC_017941.2"/>
</dbReference>
<keyword evidence="1" id="KW-0812">Transmembrane</keyword>
<evidence type="ECO:0000313" key="5">
    <source>
        <dbReference type="Proteomes" id="UP000011603"/>
    </source>
</evidence>
<reference evidence="4 7" key="3">
    <citation type="submission" date="2019-04" db="EMBL/GenBank/DDBJ databases">
        <title>Methylomes of two halophilic Archaea, Haloarcula marismortui and Haloferax mediterranei.</title>
        <authorList>
            <person name="DasSarma S."/>
            <person name="DasSarma P."/>
            <person name="DasSarma S."/>
            <person name="Fomenkov A."/>
            <person name="Vincze T."/>
            <person name="Anton B.P."/>
            <person name="Roberts R.J."/>
        </authorList>
    </citation>
    <scope>NUCLEOTIDE SEQUENCE [LARGE SCALE GENOMIC DNA]</scope>
    <source>
        <strain evidence="4">ATCC 33500</strain>
        <strain evidence="7">ATCC 33500 / DSM 1411 / JCM 8866 / NBRC 14739 / NCIMB 2177 / R-4</strain>
    </source>
</reference>
<evidence type="ECO:0000313" key="7">
    <source>
        <dbReference type="Proteomes" id="UP000299011"/>
    </source>
</evidence>
<evidence type="ECO:0000256" key="1">
    <source>
        <dbReference type="SAM" id="Phobius"/>
    </source>
</evidence>
<proteinExistence type="predicted"/>
<keyword evidence="1" id="KW-1133">Transmembrane helix</keyword>
<feature type="transmembrane region" description="Helical" evidence="1">
    <location>
        <begin position="113"/>
        <end position="138"/>
    </location>
</feature>
<evidence type="ECO:0000313" key="4">
    <source>
        <dbReference type="EMBL" id="QCQ75670.1"/>
    </source>
</evidence>
<feature type="transmembrane region" description="Helical" evidence="1">
    <location>
        <begin position="12"/>
        <end position="31"/>
    </location>
</feature>
<name>M0J7B5_HALMT</name>
<keyword evidence="5" id="KW-1185">Reference proteome</keyword>
<dbReference type="Proteomes" id="UP000011603">
    <property type="component" value="Unassembled WGS sequence"/>
</dbReference>
<dbReference type="EMBL" id="CP007551">
    <property type="protein sequence ID" value="AHZ21436.1"/>
    <property type="molecule type" value="Genomic_DNA"/>
</dbReference>
<dbReference type="Proteomes" id="UP000027075">
    <property type="component" value="Chromosome"/>
</dbReference>
<sequence length="149" mass="16201">MADDPTPLRFRTYPWFPVLTVGTLLFLSILSATGTDLGVFVILQFFLLMGLYVSALLGIHGILRDIGSLNAVEAEWQPSWPRYIAAILGIAAGVTLITVFPPVPLPEDKPLGLLGLLGLGIVSITLASGPVCLVYLLIRWRRVGLNYLK</sequence>
<reference evidence="2 6" key="2">
    <citation type="submission" date="2014-04" db="EMBL/GenBank/DDBJ databases">
        <title>Transcriptional profiles of Haloferax mediterranei on the basis of nitrogen availability.</title>
        <authorList>
            <person name="Bautista V."/>
        </authorList>
    </citation>
    <scope>NUCLEOTIDE SEQUENCE [LARGE SCALE GENOMIC DNA]</scope>
    <source>
        <strain evidence="2">ATCC 33500</strain>
        <strain evidence="6">ATCC 33500 / DSM 1411 / JCM 8866 / NBRC 14739 / NCIMB 2177 / R-4</strain>
    </source>
</reference>
<dbReference type="Proteomes" id="UP000299011">
    <property type="component" value="Chromosome"/>
</dbReference>
<feature type="transmembrane region" description="Helical" evidence="1">
    <location>
        <begin position="83"/>
        <end position="101"/>
    </location>
</feature>
<evidence type="ECO:0000313" key="2">
    <source>
        <dbReference type="EMBL" id="AHZ21436.1"/>
    </source>
</evidence>
<dbReference type="EMBL" id="AOLO01000003">
    <property type="protein sequence ID" value="EMA03894.1"/>
    <property type="molecule type" value="Genomic_DNA"/>
</dbReference>
<dbReference type="EMBL" id="CP039139">
    <property type="protein sequence ID" value="QCQ75670.1"/>
    <property type="molecule type" value="Genomic_DNA"/>
</dbReference>
<dbReference type="GeneID" id="40156850"/>
<dbReference type="PATRIC" id="fig|523841.21.peg.610"/>
<keyword evidence="1" id="KW-0472">Membrane</keyword>
<protein>
    <submittedName>
        <fullName evidence="3">Uncharacterized protein</fullName>
    </submittedName>
</protein>